<evidence type="ECO:0000313" key="3">
    <source>
        <dbReference type="Proteomes" id="UP001589590"/>
    </source>
</evidence>
<feature type="domain" description="Glycosyl transferase family 1" evidence="1">
    <location>
        <begin position="190"/>
        <end position="299"/>
    </location>
</feature>
<dbReference type="Pfam" id="PF00534">
    <property type="entry name" value="Glycos_transf_1"/>
    <property type="match status" value="1"/>
</dbReference>
<keyword evidence="3" id="KW-1185">Reference proteome</keyword>
<dbReference type="SUPFAM" id="SSF53756">
    <property type="entry name" value="UDP-Glycosyltransferase/glycogen phosphorylase"/>
    <property type="match status" value="1"/>
</dbReference>
<comment type="caution">
    <text evidence="2">The sequence shown here is derived from an EMBL/GenBank/DDBJ whole genome shotgun (WGS) entry which is preliminary data.</text>
</comment>
<dbReference type="EMBL" id="JBHMFA010000005">
    <property type="protein sequence ID" value="MFB9104646.1"/>
    <property type="molecule type" value="Genomic_DNA"/>
</dbReference>
<gene>
    <name evidence="2" type="ORF">ACFFU1_07040</name>
</gene>
<evidence type="ECO:0000259" key="1">
    <source>
        <dbReference type="Pfam" id="PF00534"/>
    </source>
</evidence>
<proteinExistence type="predicted"/>
<organism evidence="2 3">
    <name type="scientific">Algibacter miyuki</name>
    <dbReference type="NCBI Taxonomy" id="1306933"/>
    <lineage>
        <taxon>Bacteria</taxon>
        <taxon>Pseudomonadati</taxon>
        <taxon>Bacteroidota</taxon>
        <taxon>Flavobacteriia</taxon>
        <taxon>Flavobacteriales</taxon>
        <taxon>Flavobacteriaceae</taxon>
        <taxon>Algibacter</taxon>
    </lineage>
</organism>
<dbReference type="Proteomes" id="UP001589590">
    <property type="component" value="Unassembled WGS sequence"/>
</dbReference>
<sequence length="367" mass="41323">MNRILHIVGKMNRAGAETMIMNLYRKLDRTKFQFDFIYFTNETCDYDQEIETLGGRIFRVSGSNPITRTKALYTLLKKEAPFHAVQCHQMFSNGLHLIAANYAGVKMRISHSHNTSDANSDKLIGKIYHSLSKLLIKKYSTHFIACGDAAGKFLFPNVENVMLLPNAVNLDKFLNSPKANAGQVFNNPSITNETFVICQIGRLNEVKNHEFSVKLAQFLKKKGIDFQLIIVGGGPLETKIKAQVSDLKLTDCITFTGVRSDIETVLANANLMLMPSYFEGFPVVLVESQVSGIPALISSSISKEVDMGLGLIHFCDLEDDLSIWFDKIKEIRTIKLPTPQKRYDVLSQAGYNIELSIKKLQHFYENI</sequence>
<accession>A0ABV5GYC8</accession>
<dbReference type="CDD" id="cd03812">
    <property type="entry name" value="GT4_CapH-like"/>
    <property type="match status" value="1"/>
</dbReference>
<dbReference type="InterPro" id="IPR001296">
    <property type="entry name" value="Glyco_trans_1"/>
</dbReference>
<reference evidence="2 3" key="1">
    <citation type="submission" date="2024-09" db="EMBL/GenBank/DDBJ databases">
        <authorList>
            <person name="Sun Q."/>
            <person name="Mori K."/>
        </authorList>
    </citation>
    <scope>NUCLEOTIDE SEQUENCE [LARGE SCALE GENOMIC DNA]</scope>
    <source>
        <strain evidence="2 3">CECT 8300</strain>
    </source>
</reference>
<name>A0ABV5GYC8_9FLAO</name>
<evidence type="ECO:0000313" key="2">
    <source>
        <dbReference type="EMBL" id="MFB9104646.1"/>
    </source>
</evidence>
<protein>
    <submittedName>
        <fullName evidence="2">Glycosyltransferase family 1 protein</fullName>
    </submittedName>
</protein>
<dbReference type="PANTHER" id="PTHR12526:SF637">
    <property type="entry name" value="GLYCOSYLTRANSFERASE EPSF-RELATED"/>
    <property type="match status" value="1"/>
</dbReference>
<dbReference type="Gene3D" id="3.40.50.2000">
    <property type="entry name" value="Glycogen Phosphorylase B"/>
    <property type="match status" value="2"/>
</dbReference>
<dbReference type="PANTHER" id="PTHR12526">
    <property type="entry name" value="GLYCOSYLTRANSFERASE"/>
    <property type="match status" value="1"/>
</dbReference>
<dbReference type="RefSeq" id="WP_290273615.1">
    <property type="nucleotide sequence ID" value="NZ_JAUFQP010000013.1"/>
</dbReference>